<proteinExistence type="predicted"/>
<reference evidence="3" key="1">
    <citation type="journal article" date="2019" name="Int. J. Syst. Evol. Microbiol.">
        <title>The Global Catalogue of Microorganisms (GCM) 10K type strain sequencing project: providing services to taxonomists for standard genome sequencing and annotation.</title>
        <authorList>
            <consortium name="The Broad Institute Genomics Platform"/>
            <consortium name="The Broad Institute Genome Sequencing Center for Infectious Disease"/>
            <person name="Wu L."/>
            <person name="Ma J."/>
        </authorList>
    </citation>
    <scope>NUCLEOTIDE SEQUENCE [LARGE SCALE GENOMIC DNA]</scope>
    <source>
        <strain evidence="3">CGMCC 1.12478</strain>
    </source>
</reference>
<dbReference type="InterPro" id="IPR029024">
    <property type="entry name" value="TerB-like"/>
</dbReference>
<gene>
    <name evidence="2" type="ORF">GCM10011363_04600</name>
</gene>
<dbReference type="SUPFAM" id="SSF158682">
    <property type="entry name" value="TerB-like"/>
    <property type="match status" value="1"/>
</dbReference>
<dbReference type="Gene3D" id="1.10.3680.10">
    <property type="entry name" value="TerB-like"/>
    <property type="match status" value="1"/>
</dbReference>
<dbReference type="CDD" id="cd07313">
    <property type="entry name" value="terB_like_2"/>
    <property type="match status" value="1"/>
</dbReference>
<name>A0ABQ1K8N4_9RHOB</name>
<evidence type="ECO:0000259" key="1">
    <source>
        <dbReference type="Pfam" id="PF05099"/>
    </source>
</evidence>
<evidence type="ECO:0000313" key="3">
    <source>
        <dbReference type="Proteomes" id="UP000645462"/>
    </source>
</evidence>
<organism evidence="2 3">
    <name type="scientific">Marivita lacus</name>
    <dbReference type="NCBI Taxonomy" id="1323742"/>
    <lineage>
        <taxon>Bacteria</taxon>
        <taxon>Pseudomonadati</taxon>
        <taxon>Pseudomonadota</taxon>
        <taxon>Alphaproteobacteria</taxon>
        <taxon>Rhodobacterales</taxon>
        <taxon>Roseobacteraceae</taxon>
        <taxon>Marivita</taxon>
    </lineage>
</organism>
<evidence type="ECO:0000313" key="2">
    <source>
        <dbReference type="EMBL" id="GGB91093.1"/>
    </source>
</evidence>
<comment type="caution">
    <text evidence="2">The sequence shown here is derived from an EMBL/GenBank/DDBJ whole genome shotgun (WGS) entry which is preliminary data.</text>
</comment>
<dbReference type="EMBL" id="BMFC01000001">
    <property type="protein sequence ID" value="GGB91093.1"/>
    <property type="molecule type" value="Genomic_DNA"/>
</dbReference>
<dbReference type="InterPro" id="IPR007791">
    <property type="entry name" value="DjlA_N"/>
</dbReference>
<protein>
    <recommendedName>
        <fullName evidence="1">Co-chaperone DjlA N-terminal domain-containing protein</fullName>
    </recommendedName>
</protein>
<dbReference type="Pfam" id="PF05099">
    <property type="entry name" value="TerB"/>
    <property type="match status" value="1"/>
</dbReference>
<accession>A0ABQ1K8N4</accession>
<feature type="domain" description="Co-chaperone DjlA N-terminal" evidence="1">
    <location>
        <begin position="29"/>
        <end position="143"/>
    </location>
</feature>
<keyword evidence="3" id="KW-1185">Reference proteome</keyword>
<dbReference type="Proteomes" id="UP000645462">
    <property type="component" value="Unassembled WGS sequence"/>
</dbReference>
<sequence>MHAMFDRILALFDTTVPTTPLPPADAKYALGALMVRTAMADKTYLFQEVEEIDRVLAKMYGLKPLEAAKMRAQCEKLEHELPRTADLAAILTENISQEKRETAVAALWDVVYADGNRHAKEGLLLGEIAGLLGVDEATCERIRDEELANWGKTH</sequence>